<evidence type="ECO:0000313" key="2">
    <source>
        <dbReference type="EMBL" id="AYD47880.1"/>
    </source>
</evidence>
<feature type="domain" description="Acetyl xylan esterase" evidence="1">
    <location>
        <begin position="104"/>
        <end position="246"/>
    </location>
</feature>
<organism evidence="2 3">
    <name type="scientific">Arachidicoccus soli</name>
    <dbReference type="NCBI Taxonomy" id="2341117"/>
    <lineage>
        <taxon>Bacteria</taxon>
        <taxon>Pseudomonadati</taxon>
        <taxon>Bacteroidota</taxon>
        <taxon>Chitinophagia</taxon>
        <taxon>Chitinophagales</taxon>
        <taxon>Chitinophagaceae</taxon>
        <taxon>Arachidicoccus</taxon>
    </lineage>
</organism>
<dbReference type="RefSeq" id="WP_119987684.1">
    <property type="nucleotide sequence ID" value="NZ_CP032489.1"/>
</dbReference>
<dbReference type="PANTHER" id="PTHR22946:SF8">
    <property type="entry name" value="ACETYL XYLAN ESTERASE DOMAIN-CONTAINING PROTEIN"/>
    <property type="match status" value="1"/>
</dbReference>
<dbReference type="PANTHER" id="PTHR22946">
    <property type="entry name" value="DIENELACTONE HYDROLASE DOMAIN-CONTAINING PROTEIN-RELATED"/>
    <property type="match status" value="1"/>
</dbReference>
<gene>
    <name evidence="2" type="ORF">D6B99_09925</name>
</gene>
<protein>
    <recommendedName>
        <fullName evidence="1">Acetyl xylan esterase domain-containing protein</fullName>
    </recommendedName>
</protein>
<dbReference type="InterPro" id="IPR050261">
    <property type="entry name" value="FrsA_esterase"/>
</dbReference>
<dbReference type="InterPro" id="IPR008391">
    <property type="entry name" value="AXE1_dom"/>
</dbReference>
<evidence type="ECO:0000259" key="1">
    <source>
        <dbReference type="Pfam" id="PF05448"/>
    </source>
</evidence>
<dbReference type="KEGG" id="ark:D6B99_09925"/>
<reference evidence="2 3" key="1">
    <citation type="submission" date="2018-09" db="EMBL/GenBank/DDBJ databases">
        <title>Arachidicoccus sp. nov., a bacterium isolated from soil.</title>
        <authorList>
            <person name="Weon H.-Y."/>
            <person name="Kwon S.-W."/>
            <person name="Lee S.A."/>
        </authorList>
    </citation>
    <scope>NUCLEOTIDE SEQUENCE [LARGE SCALE GENOMIC DNA]</scope>
    <source>
        <strain evidence="2 3">KIS59-12</strain>
    </source>
</reference>
<dbReference type="OrthoDB" id="3668964at2"/>
<dbReference type="Gene3D" id="3.40.50.1820">
    <property type="entry name" value="alpha/beta hydrolase"/>
    <property type="match status" value="2"/>
</dbReference>
<proteinExistence type="predicted"/>
<dbReference type="Proteomes" id="UP000266118">
    <property type="component" value="Chromosome"/>
</dbReference>
<dbReference type="SUPFAM" id="SSF53474">
    <property type="entry name" value="alpha/beta-Hydrolases"/>
    <property type="match status" value="1"/>
</dbReference>
<dbReference type="AlphaFoldDB" id="A0A386HQV5"/>
<evidence type="ECO:0000313" key="3">
    <source>
        <dbReference type="Proteomes" id="UP000266118"/>
    </source>
</evidence>
<sequence length="658" mass="74797">MKKFLFGLIIFSFFIQNSNAQQKLKLNQIGWQANTTLYNFLTGKLHDQYTHRDSVLADALQNNSLKTYQQNSRKKYLNLLGALPQKAALHPQITGTLYEKGYRIEKVVYQSFPDHHVTADLYIPEGEGKFPAVLFFCGHESTAKATLTYQQTAILFAKHGFVVLSIDPISQGERFQLTNAEGQPITHGGTTGHTLLASNSNLVGTSVVAYQLWDNERGLDYLCSLKNVDTTRLGCLGNSGGGTQTAYFIPYDSRIKVASICSYTTRRERTLELLGPQDGCQWLPGESKAGLDISDYAIMFAPKPLLILAGRYDFVDFNGVKDVYRELNNVYTKFKQPQKVKLFSYDDGHGIQIPKQEIAVQWFSRWLKKDNMSIKEGNLHTLSEKELDVTKTGQVNATYKNEVDIQDRNLALADRWKEHREDLLRNLSQKEYREMIQKIAHIQITHSAIDVEDNGSFEKDGYQFHKLLLRKEGQPPIPLFWASPNNIQNKKLIICLSDKGKSDIINNDSLLKSYYTKGDALLIADLRGMGETVDATAFNNTKYYNKEYRNAMLALFIGESLPAQRTEDIFTLVDYCESNLQINKLPIDINASGVTAEPALIAACLDSRINHIQYSDSVKSFYDIMHHPLMKDQYSYVIPDVLQYFDLPDLEAFIHKYK</sequence>
<name>A0A386HQV5_9BACT</name>
<keyword evidence="3" id="KW-1185">Reference proteome</keyword>
<dbReference type="Pfam" id="PF05448">
    <property type="entry name" value="AXE1"/>
    <property type="match status" value="1"/>
</dbReference>
<accession>A0A386HQV5</accession>
<dbReference type="EMBL" id="CP032489">
    <property type="protein sequence ID" value="AYD47880.1"/>
    <property type="molecule type" value="Genomic_DNA"/>
</dbReference>
<dbReference type="InterPro" id="IPR029058">
    <property type="entry name" value="AB_hydrolase_fold"/>
</dbReference>